<gene>
    <name evidence="2" type="primary">drg4</name>
</gene>
<organism evidence="2">
    <name type="scientific">Triticum turgidum subsp. durum</name>
    <name type="common">Durum wheat</name>
    <name type="synonym">Triticum durum</name>
    <dbReference type="NCBI Taxonomy" id="4567"/>
    <lineage>
        <taxon>Eukaryota</taxon>
        <taxon>Viridiplantae</taxon>
        <taxon>Streptophyta</taxon>
        <taxon>Embryophyta</taxon>
        <taxon>Tracheophyta</taxon>
        <taxon>Spermatophyta</taxon>
        <taxon>Magnoliopsida</taxon>
        <taxon>Liliopsida</taxon>
        <taxon>Poales</taxon>
        <taxon>Poaceae</taxon>
        <taxon>BOP clade</taxon>
        <taxon>Pooideae</taxon>
        <taxon>Triticodae</taxon>
        <taxon>Triticeae</taxon>
        <taxon>Triticinae</taxon>
        <taxon>Triticum</taxon>
    </lineage>
</organism>
<reference evidence="2" key="1">
    <citation type="submission" date="2004-01" db="EMBL/GenBank/DDBJ databases">
        <title>Drought related sequences from durum wheat.</title>
        <authorList>
            <person name="Rampino P."/>
            <person name="Gulli M."/>
            <person name="Malatrasi M."/>
            <person name="Perrotta C."/>
        </authorList>
    </citation>
    <scope>NUCLEOTIDE SEQUENCE</scope>
</reference>
<protein>
    <submittedName>
        <fullName evidence="2">DRP4 protein</fullName>
    </submittedName>
</protein>
<feature type="region of interest" description="Disordered" evidence="1">
    <location>
        <begin position="1"/>
        <end position="73"/>
    </location>
</feature>
<proteinExistence type="evidence at transcript level"/>
<feature type="non-terminal residue" evidence="2">
    <location>
        <position position="1"/>
    </location>
</feature>
<accession>Q2MG90</accession>
<feature type="compositionally biased region" description="Acidic residues" evidence="1">
    <location>
        <begin position="60"/>
        <end position="73"/>
    </location>
</feature>
<feature type="non-terminal residue" evidence="2">
    <location>
        <position position="73"/>
    </location>
</feature>
<evidence type="ECO:0000256" key="1">
    <source>
        <dbReference type="SAM" id="MobiDB-lite"/>
    </source>
</evidence>
<name>Q2MG90_TRITD</name>
<dbReference type="AlphaFoldDB" id="Q2MG90"/>
<dbReference type="EMBL" id="AJ622891">
    <property type="protein sequence ID" value="CAF22029.1"/>
    <property type="molecule type" value="mRNA"/>
</dbReference>
<evidence type="ECO:0000313" key="2">
    <source>
        <dbReference type="EMBL" id="CAF22029.1"/>
    </source>
</evidence>
<feature type="compositionally biased region" description="Basic residues" evidence="1">
    <location>
        <begin position="1"/>
        <end position="25"/>
    </location>
</feature>
<sequence length="73" mass="8308">RRVRQPVSASRRRGGSARRSRHRRAVPGPQGRAQDRWDPASLRQLQLQLVFGGRRHGREEEEGNEGEDQGEAP</sequence>